<protein>
    <recommendedName>
        <fullName evidence="4">DUF3017 domain-containing protein</fullName>
    </recommendedName>
</protein>
<keyword evidence="1" id="KW-0812">Transmembrane</keyword>
<evidence type="ECO:0000256" key="1">
    <source>
        <dbReference type="SAM" id="Phobius"/>
    </source>
</evidence>
<dbReference type="STRING" id="33007.HMPREF3198_01624"/>
<evidence type="ECO:0008006" key="4">
    <source>
        <dbReference type="Google" id="ProtNLM"/>
    </source>
</evidence>
<keyword evidence="3" id="KW-1185">Reference proteome</keyword>
<keyword evidence="1" id="KW-1133">Transmembrane helix</keyword>
<accession>A0A2I1IND4</accession>
<organism evidence="2 3">
    <name type="scientific">Winkia neuii</name>
    <dbReference type="NCBI Taxonomy" id="33007"/>
    <lineage>
        <taxon>Bacteria</taxon>
        <taxon>Bacillati</taxon>
        <taxon>Actinomycetota</taxon>
        <taxon>Actinomycetes</taxon>
        <taxon>Actinomycetales</taxon>
        <taxon>Actinomycetaceae</taxon>
        <taxon>Winkia</taxon>
    </lineage>
</organism>
<keyword evidence="1" id="KW-0472">Membrane</keyword>
<reference evidence="2 3" key="1">
    <citation type="submission" date="2017-12" db="EMBL/GenBank/DDBJ databases">
        <title>Phylogenetic diversity of female urinary microbiome.</title>
        <authorList>
            <person name="Thomas-White K."/>
            <person name="Wolfe A.J."/>
        </authorList>
    </citation>
    <scope>NUCLEOTIDE SEQUENCE [LARGE SCALE GENOMIC DNA]</scope>
    <source>
        <strain evidence="2 3">UMB0402</strain>
    </source>
</reference>
<proteinExistence type="predicted"/>
<dbReference type="AlphaFoldDB" id="A0A2I1IND4"/>
<feature type="transmembrane region" description="Helical" evidence="1">
    <location>
        <begin position="55"/>
        <end position="76"/>
    </location>
</feature>
<evidence type="ECO:0000313" key="2">
    <source>
        <dbReference type="EMBL" id="PKY72634.1"/>
    </source>
</evidence>
<sequence length="80" mass="8345">MVLGVVSAAIVAVAVLAGLGHVLTAVRLLAAICLTGALYRAVFPGRSRWFAAKRAWIDVAILGAFAAGLWLLAPYVELVI</sequence>
<dbReference type="EMBL" id="PKKO01000002">
    <property type="protein sequence ID" value="PKY72634.1"/>
    <property type="molecule type" value="Genomic_DNA"/>
</dbReference>
<evidence type="ECO:0000313" key="3">
    <source>
        <dbReference type="Proteomes" id="UP000235122"/>
    </source>
</evidence>
<name>A0A2I1IND4_9ACTO</name>
<comment type="caution">
    <text evidence="2">The sequence shown here is derived from an EMBL/GenBank/DDBJ whole genome shotgun (WGS) entry which is preliminary data.</text>
</comment>
<dbReference type="Proteomes" id="UP000235122">
    <property type="component" value="Unassembled WGS sequence"/>
</dbReference>
<gene>
    <name evidence="2" type="ORF">CYJ19_03020</name>
</gene>
<feature type="transmembrane region" description="Helical" evidence="1">
    <location>
        <begin position="27"/>
        <end position="43"/>
    </location>
</feature>